<proteinExistence type="predicted"/>
<feature type="non-terminal residue" evidence="1">
    <location>
        <position position="62"/>
    </location>
</feature>
<reference evidence="1 2" key="1">
    <citation type="journal article" date="2017" name="Genome Biol. Evol.">
        <title>Phytophthora megakarya and P. palmivora, closely related causal agents of cacao black pod rot, underwent increases in genome sizes and gene numbers by different mechanisms.</title>
        <authorList>
            <person name="Ali S.S."/>
            <person name="Shao J."/>
            <person name="Lary D.J."/>
            <person name="Kronmiller B."/>
            <person name="Shen D."/>
            <person name="Strem M.D."/>
            <person name="Amoako-Attah I."/>
            <person name="Akrofi A.Y."/>
            <person name="Begoude B.A."/>
            <person name="Ten Hoopen G.M."/>
            <person name="Coulibaly K."/>
            <person name="Kebe B.I."/>
            <person name="Melnick R.L."/>
            <person name="Guiltinan M.J."/>
            <person name="Tyler B.M."/>
            <person name="Meinhardt L.W."/>
            <person name="Bailey B.A."/>
        </authorList>
    </citation>
    <scope>NUCLEOTIDE SEQUENCE [LARGE SCALE GENOMIC DNA]</scope>
    <source>
        <strain evidence="2">sbr112.9</strain>
    </source>
</reference>
<dbReference type="Proteomes" id="UP000237271">
    <property type="component" value="Unassembled WGS sequence"/>
</dbReference>
<sequence length="62" mass="7367">MGKPDAPPQWTGKSIRKLSLHKRRVNPMNLGYGLEHIPFLFLYAYRIPFVKPFYMLWHTPPI</sequence>
<dbReference type="OrthoDB" id="177846at2759"/>
<keyword evidence="2" id="KW-1185">Reference proteome</keyword>
<dbReference type="AlphaFoldDB" id="A0A2P4XP79"/>
<protein>
    <submittedName>
        <fullName evidence="1">ATPase</fullName>
    </submittedName>
</protein>
<organism evidence="1 2">
    <name type="scientific">Phytophthora palmivora</name>
    <dbReference type="NCBI Taxonomy" id="4796"/>
    <lineage>
        <taxon>Eukaryota</taxon>
        <taxon>Sar</taxon>
        <taxon>Stramenopiles</taxon>
        <taxon>Oomycota</taxon>
        <taxon>Peronosporomycetes</taxon>
        <taxon>Peronosporales</taxon>
        <taxon>Peronosporaceae</taxon>
        <taxon>Phytophthora</taxon>
    </lineage>
</organism>
<gene>
    <name evidence="1" type="ORF">PHPALM_16653</name>
</gene>
<comment type="caution">
    <text evidence="1">The sequence shown here is derived from an EMBL/GenBank/DDBJ whole genome shotgun (WGS) entry which is preliminary data.</text>
</comment>
<dbReference type="EMBL" id="NCKW01009272">
    <property type="protein sequence ID" value="POM67370.1"/>
    <property type="molecule type" value="Genomic_DNA"/>
</dbReference>
<evidence type="ECO:0000313" key="1">
    <source>
        <dbReference type="EMBL" id="POM67370.1"/>
    </source>
</evidence>
<name>A0A2P4XP79_9STRA</name>
<accession>A0A2P4XP79</accession>
<evidence type="ECO:0000313" key="2">
    <source>
        <dbReference type="Proteomes" id="UP000237271"/>
    </source>
</evidence>